<name>A0A3P7WCG3_9BILA</name>
<accession>A0A3P7WCG3</accession>
<proteinExistence type="predicted"/>
<keyword evidence="2" id="KW-1185">Reference proteome</keyword>
<dbReference type="Proteomes" id="UP000280834">
    <property type="component" value="Unassembled WGS sequence"/>
</dbReference>
<dbReference type="AlphaFoldDB" id="A0A3P7WCG3"/>
<evidence type="ECO:0000313" key="1">
    <source>
        <dbReference type="EMBL" id="VDO44357.1"/>
    </source>
</evidence>
<gene>
    <name evidence="1" type="ORF">BTMF_LOCUS12959</name>
</gene>
<evidence type="ECO:0000313" key="2">
    <source>
        <dbReference type="Proteomes" id="UP000280834"/>
    </source>
</evidence>
<organism evidence="1 2">
    <name type="scientific">Brugia timori</name>
    <dbReference type="NCBI Taxonomy" id="42155"/>
    <lineage>
        <taxon>Eukaryota</taxon>
        <taxon>Metazoa</taxon>
        <taxon>Ecdysozoa</taxon>
        <taxon>Nematoda</taxon>
        <taxon>Chromadorea</taxon>
        <taxon>Rhabditida</taxon>
        <taxon>Spirurina</taxon>
        <taxon>Spiruromorpha</taxon>
        <taxon>Filarioidea</taxon>
        <taxon>Onchocercidae</taxon>
        <taxon>Brugia</taxon>
    </lineage>
</organism>
<reference evidence="1 2" key="1">
    <citation type="submission" date="2018-11" db="EMBL/GenBank/DDBJ databases">
        <authorList>
            <consortium name="Pathogen Informatics"/>
        </authorList>
    </citation>
    <scope>NUCLEOTIDE SEQUENCE [LARGE SCALE GENOMIC DNA]</scope>
</reference>
<dbReference type="EMBL" id="UZAG01019624">
    <property type="protein sequence ID" value="VDO44357.1"/>
    <property type="molecule type" value="Genomic_DNA"/>
</dbReference>
<protein>
    <submittedName>
        <fullName evidence="1">Uncharacterized protein</fullName>
    </submittedName>
</protein>
<sequence>MFPKTRHFPTAPTSRYYCMQILIAGIVRVQNQK</sequence>